<evidence type="ECO:0000313" key="1">
    <source>
        <dbReference type="EMBL" id="KXY51455.1"/>
    </source>
</evidence>
<reference evidence="1 2" key="1">
    <citation type="submission" date="2015-12" db="EMBL/GenBank/DDBJ databases">
        <title>Bacillus cereus Group isolate.</title>
        <authorList>
            <person name="Kovac J."/>
        </authorList>
    </citation>
    <scope>NUCLEOTIDE SEQUENCE [LARGE SCALE GENOMIC DNA]</scope>
    <source>
        <strain evidence="1 2">FSL K6-0073</strain>
    </source>
</reference>
<evidence type="ECO:0000313" key="2">
    <source>
        <dbReference type="Proteomes" id="UP000075476"/>
    </source>
</evidence>
<dbReference type="AlphaFoldDB" id="A0A9X0SPM9"/>
<dbReference type="Proteomes" id="UP000075476">
    <property type="component" value="Unassembled WGS sequence"/>
</dbReference>
<dbReference type="RefSeq" id="WP_061662785.1">
    <property type="nucleotide sequence ID" value="NZ_LOMO01000001.1"/>
</dbReference>
<accession>A0A9X0SPM9</accession>
<organism evidence="1 2">
    <name type="scientific">Bacillus cereus</name>
    <dbReference type="NCBI Taxonomy" id="1396"/>
    <lineage>
        <taxon>Bacteria</taxon>
        <taxon>Bacillati</taxon>
        <taxon>Bacillota</taxon>
        <taxon>Bacilli</taxon>
        <taxon>Bacillales</taxon>
        <taxon>Bacillaceae</taxon>
        <taxon>Bacillus</taxon>
        <taxon>Bacillus cereus group</taxon>
    </lineage>
</organism>
<protein>
    <submittedName>
        <fullName evidence="1">Uncharacterized protein</fullName>
    </submittedName>
</protein>
<dbReference type="EMBL" id="LOMO01000001">
    <property type="protein sequence ID" value="KXY51455.1"/>
    <property type="molecule type" value="Genomic_DNA"/>
</dbReference>
<proteinExistence type="predicted"/>
<name>A0A9X0SPM9_BACCE</name>
<sequence>MNTTLNEKGMELVKYKNELDKASNNSIAKEAIIDLVKKKFSSTEASLIIHSNSASSLIEQLANDKRYALSKERIVQENLNKIIASVKKHAQPQRKLWQRASKVYNLKFAVAEDSDTETYAVIKHIGLGKEFLKNYFNVTDGRTAKSLMKKDGFLDKYVSMRLPFVIEKVLDGIHENHKERLNIIVSDSYFAEKTQLYNVDVRLEFNMNSDMDEAGRNIAHILRCLENGVKLKEI</sequence>
<gene>
    <name evidence="1" type="ORF">AT268_33835</name>
</gene>
<comment type="caution">
    <text evidence="1">The sequence shown here is derived from an EMBL/GenBank/DDBJ whole genome shotgun (WGS) entry which is preliminary data.</text>
</comment>